<evidence type="ECO:0000313" key="3">
    <source>
        <dbReference type="EMBL" id="SHJ54229.1"/>
    </source>
</evidence>
<keyword evidence="1" id="KW-0472">Membrane</keyword>
<feature type="transmembrane region" description="Helical" evidence="1">
    <location>
        <begin position="136"/>
        <end position="166"/>
    </location>
</feature>
<feature type="domain" description="DUF1468" evidence="2">
    <location>
        <begin position="127"/>
        <end position="199"/>
    </location>
</feature>
<dbReference type="AlphaFoldDB" id="A0A1M6K5Q5"/>
<keyword evidence="4" id="KW-1185">Reference proteome</keyword>
<accession>A0A1M6K5Q5</accession>
<dbReference type="EMBL" id="FQZF01000015">
    <property type="protein sequence ID" value="SHJ54229.1"/>
    <property type="molecule type" value="Genomic_DNA"/>
</dbReference>
<feature type="transmembrane region" description="Helical" evidence="1">
    <location>
        <begin position="110"/>
        <end position="130"/>
    </location>
</feature>
<dbReference type="Pfam" id="PF07331">
    <property type="entry name" value="TctB"/>
    <property type="match status" value="1"/>
</dbReference>
<dbReference type="STRING" id="198092.SAMN02745194_02827"/>
<name>A0A1M6K5Q5_9PROT</name>
<evidence type="ECO:0000259" key="2">
    <source>
        <dbReference type="Pfam" id="PF07331"/>
    </source>
</evidence>
<feature type="transmembrane region" description="Helical" evidence="1">
    <location>
        <begin position="173"/>
        <end position="192"/>
    </location>
</feature>
<evidence type="ECO:0000256" key="1">
    <source>
        <dbReference type="SAM" id="Phobius"/>
    </source>
</evidence>
<dbReference type="Proteomes" id="UP000184387">
    <property type="component" value="Unassembled WGS sequence"/>
</dbReference>
<feature type="transmembrane region" description="Helical" evidence="1">
    <location>
        <begin position="52"/>
        <end position="70"/>
    </location>
</feature>
<reference evidence="3 4" key="1">
    <citation type="submission" date="2016-11" db="EMBL/GenBank/DDBJ databases">
        <authorList>
            <person name="Jaros S."/>
            <person name="Januszkiewicz K."/>
            <person name="Wedrychowicz H."/>
        </authorList>
    </citation>
    <scope>NUCLEOTIDE SEQUENCE [LARGE SCALE GENOMIC DNA]</scope>
    <source>
        <strain evidence="3 4">DSM 14916</strain>
    </source>
</reference>
<sequence length="206" mass="22385">MKISTKDLWAGGLLMFLAILGLFINGGFLGIGLEQHTLGSARRMGPGYMPMLVFWLQFALGAFVFILALTNGPDPLERWTKLDFTTLAIGVAVGLIIWRVMESMGISTNYVQVGVACFGALCILAISPAWRPLGLVLASFAIFALLLEPLGLMLSIAALCVVSAVADRDHNPISVAGMTVFLCVLCWFVFIYELDIRVPLWPTIFG</sequence>
<protein>
    <submittedName>
        <fullName evidence="3">Tripartite tricarboxylate transporter TctB family protein</fullName>
    </submittedName>
</protein>
<keyword evidence="1" id="KW-1133">Transmembrane helix</keyword>
<proteinExistence type="predicted"/>
<keyword evidence="1" id="KW-0812">Transmembrane</keyword>
<feature type="transmembrane region" description="Helical" evidence="1">
    <location>
        <begin position="82"/>
        <end position="98"/>
    </location>
</feature>
<dbReference type="RefSeq" id="WP_073135778.1">
    <property type="nucleotide sequence ID" value="NZ_FQZF01000015.1"/>
</dbReference>
<evidence type="ECO:0000313" key="4">
    <source>
        <dbReference type="Proteomes" id="UP000184387"/>
    </source>
</evidence>
<feature type="transmembrane region" description="Helical" evidence="1">
    <location>
        <begin position="12"/>
        <end position="31"/>
    </location>
</feature>
<organism evidence="3 4">
    <name type="scientific">Muricoccus roseus</name>
    <dbReference type="NCBI Taxonomy" id="198092"/>
    <lineage>
        <taxon>Bacteria</taxon>
        <taxon>Pseudomonadati</taxon>
        <taxon>Pseudomonadota</taxon>
        <taxon>Alphaproteobacteria</taxon>
        <taxon>Acetobacterales</taxon>
        <taxon>Roseomonadaceae</taxon>
        <taxon>Muricoccus</taxon>
    </lineage>
</organism>
<dbReference type="InterPro" id="IPR009936">
    <property type="entry name" value="DUF1468"/>
</dbReference>
<gene>
    <name evidence="3" type="ORF">SAMN02745194_02827</name>
</gene>
<dbReference type="OrthoDB" id="5186924at2"/>